<feature type="compositionally biased region" description="Polar residues" evidence="1">
    <location>
        <begin position="267"/>
        <end position="287"/>
    </location>
</feature>
<dbReference type="PANTHER" id="PTHR47067:SF4">
    <property type="entry name" value="PROTEIN WVD2-LIKE 7 ISOFORM X1"/>
    <property type="match status" value="1"/>
</dbReference>
<accession>A0AAV1RTX3</accession>
<dbReference type="PANTHER" id="PTHR47067">
    <property type="entry name" value="TPX2 (TARGETING PROTEIN FOR XKLP2) PROTEIN FAMILY-RELATED"/>
    <property type="match status" value="1"/>
</dbReference>
<feature type="compositionally biased region" description="Polar residues" evidence="1">
    <location>
        <begin position="200"/>
        <end position="218"/>
    </location>
</feature>
<organism evidence="2 3">
    <name type="scientific">Dovyalis caffra</name>
    <dbReference type="NCBI Taxonomy" id="77055"/>
    <lineage>
        <taxon>Eukaryota</taxon>
        <taxon>Viridiplantae</taxon>
        <taxon>Streptophyta</taxon>
        <taxon>Embryophyta</taxon>
        <taxon>Tracheophyta</taxon>
        <taxon>Spermatophyta</taxon>
        <taxon>Magnoliopsida</taxon>
        <taxon>eudicotyledons</taxon>
        <taxon>Gunneridae</taxon>
        <taxon>Pentapetalae</taxon>
        <taxon>rosids</taxon>
        <taxon>fabids</taxon>
        <taxon>Malpighiales</taxon>
        <taxon>Salicaceae</taxon>
        <taxon>Flacourtieae</taxon>
        <taxon>Dovyalis</taxon>
    </lineage>
</organism>
<dbReference type="InterPro" id="IPR044216">
    <property type="entry name" value="WDL7"/>
</dbReference>
<feature type="region of interest" description="Disordered" evidence="1">
    <location>
        <begin position="199"/>
        <end position="329"/>
    </location>
</feature>
<dbReference type="EMBL" id="CAWUPB010001156">
    <property type="protein sequence ID" value="CAK7338952.1"/>
    <property type="molecule type" value="Genomic_DNA"/>
</dbReference>
<sequence>MLYTLAWEKYSVFSHNKRQEELEKFKAPGLVTQKKAYFKEYYKKIRDGKESTAQEENGVDAEASEEESKPRNISQEANGADIHRSKEENKPSNAYKIQILDNHTTANNPSTRGINGGAEEESFFKRNSGRASKEDGMGKWGPVSNEVKRSGSQLVKQAFTMREKLDCRMSKDVVKPSEKPKSSVCREITSKADVSLVSGKRTTSKTVSKIKSEQVQSHSQHRDVQSSSMVCRGSLKEEKMVSLSSNIRDGPLKTHSTPKSLADRLPATSSVLTRSGQRSSKEMTTISRFRKISVDNRSCDGFGQRSLGLSGHHSLPKNRESENQRPKVM</sequence>
<feature type="compositionally biased region" description="Polar residues" evidence="1">
    <location>
        <begin position="101"/>
        <end position="113"/>
    </location>
</feature>
<feature type="compositionally biased region" description="Basic and acidic residues" evidence="1">
    <location>
        <begin position="317"/>
        <end position="329"/>
    </location>
</feature>
<evidence type="ECO:0000313" key="3">
    <source>
        <dbReference type="Proteomes" id="UP001314170"/>
    </source>
</evidence>
<dbReference type="Proteomes" id="UP001314170">
    <property type="component" value="Unassembled WGS sequence"/>
</dbReference>
<name>A0AAV1RTX3_9ROSI</name>
<reference evidence="2 3" key="1">
    <citation type="submission" date="2024-01" db="EMBL/GenBank/DDBJ databases">
        <authorList>
            <person name="Waweru B."/>
        </authorList>
    </citation>
    <scope>NUCLEOTIDE SEQUENCE [LARGE SCALE GENOMIC DNA]</scope>
</reference>
<comment type="caution">
    <text evidence="2">The sequence shown here is derived from an EMBL/GenBank/DDBJ whole genome shotgun (WGS) entry which is preliminary data.</text>
</comment>
<protein>
    <submittedName>
        <fullName evidence="2">Uncharacterized protein</fullName>
    </submittedName>
</protein>
<proteinExistence type="predicted"/>
<feature type="compositionally biased region" description="Basic and acidic residues" evidence="1">
    <location>
        <begin position="81"/>
        <end position="90"/>
    </location>
</feature>
<keyword evidence="3" id="KW-1185">Reference proteome</keyword>
<gene>
    <name evidence="2" type="ORF">DCAF_LOCUS14000</name>
</gene>
<evidence type="ECO:0000256" key="1">
    <source>
        <dbReference type="SAM" id="MobiDB-lite"/>
    </source>
</evidence>
<evidence type="ECO:0000313" key="2">
    <source>
        <dbReference type="EMBL" id="CAK7338952.1"/>
    </source>
</evidence>
<feature type="region of interest" description="Disordered" evidence="1">
    <location>
        <begin position="47"/>
        <end position="151"/>
    </location>
</feature>
<dbReference type="AlphaFoldDB" id="A0AAV1RTX3"/>